<dbReference type="Pfam" id="PF07045">
    <property type="entry name" value="DUF1330"/>
    <property type="match status" value="1"/>
</dbReference>
<dbReference type="PANTHER" id="PTHR41521">
    <property type="match status" value="1"/>
</dbReference>
<evidence type="ECO:0000313" key="3">
    <source>
        <dbReference type="Proteomes" id="UP000464495"/>
    </source>
</evidence>
<organism evidence="2 3">
    <name type="scientific">Algicella marina</name>
    <dbReference type="NCBI Taxonomy" id="2683284"/>
    <lineage>
        <taxon>Bacteria</taxon>
        <taxon>Pseudomonadati</taxon>
        <taxon>Pseudomonadota</taxon>
        <taxon>Alphaproteobacteria</taxon>
        <taxon>Rhodobacterales</taxon>
        <taxon>Paracoccaceae</taxon>
        <taxon>Algicella</taxon>
    </lineage>
</organism>
<dbReference type="AlphaFoldDB" id="A0A6P1SZ28"/>
<dbReference type="EMBL" id="CP046620">
    <property type="protein sequence ID" value="QHQ34870.1"/>
    <property type="molecule type" value="Genomic_DNA"/>
</dbReference>
<accession>A0A6P1SZ28</accession>
<keyword evidence="3" id="KW-1185">Reference proteome</keyword>
<proteinExistence type="predicted"/>
<evidence type="ECO:0000259" key="1">
    <source>
        <dbReference type="Pfam" id="PF07045"/>
    </source>
</evidence>
<sequence length="94" mass="10010">MAAYSIVHADVHDADAYAKYAELAGPAVARFGGVFLARGGKSVQKEGQGRSRNVIIQWPDMATAEEFYASSDYAAALALGLPASEREYTIVEGL</sequence>
<dbReference type="PANTHER" id="PTHR41521:SF4">
    <property type="entry name" value="BLR0684 PROTEIN"/>
    <property type="match status" value="1"/>
</dbReference>
<dbReference type="KEGG" id="amaq:GO499_06475"/>
<dbReference type="InterPro" id="IPR010753">
    <property type="entry name" value="DUF1330"/>
</dbReference>
<reference evidence="2 3" key="1">
    <citation type="submission" date="2019-12" db="EMBL/GenBank/DDBJ databases">
        <title>Complete genome sequence of Algicella marina strain 9Alg 56(T) isolated from the red alga Tichocarpus crinitus.</title>
        <authorList>
            <person name="Kim S.-G."/>
            <person name="Nedashkovskaya O.I."/>
        </authorList>
    </citation>
    <scope>NUCLEOTIDE SEQUENCE [LARGE SCALE GENOMIC DNA]</scope>
    <source>
        <strain evidence="2 3">9Alg 56</strain>
    </source>
</reference>
<dbReference type="SUPFAM" id="SSF54909">
    <property type="entry name" value="Dimeric alpha+beta barrel"/>
    <property type="match status" value="1"/>
</dbReference>
<evidence type="ECO:0000313" key="2">
    <source>
        <dbReference type="EMBL" id="QHQ34870.1"/>
    </source>
</evidence>
<name>A0A6P1SZ28_9RHOB</name>
<gene>
    <name evidence="2" type="ORF">GO499_06475</name>
</gene>
<dbReference type="RefSeq" id="WP_161861436.1">
    <property type="nucleotide sequence ID" value="NZ_CP046620.1"/>
</dbReference>
<feature type="domain" description="DUF1330" evidence="1">
    <location>
        <begin position="3"/>
        <end position="94"/>
    </location>
</feature>
<dbReference type="InterPro" id="IPR011008">
    <property type="entry name" value="Dimeric_a/b-barrel"/>
</dbReference>
<dbReference type="Proteomes" id="UP000464495">
    <property type="component" value="Chromosome"/>
</dbReference>
<protein>
    <submittedName>
        <fullName evidence="2">DUF1330 domain-containing protein</fullName>
    </submittedName>
</protein>
<dbReference type="Gene3D" id="3.30.70.100">
    <property type="match status" value="1"/>
</dbReference>